<keyword evidence="3" id="KW-0731">Sigma factor</keyword>
<dbReference type="InterPro" id="IPR014284">
    <property type="entry name" value="RNA_pol_sigma-70_dom"/>
</dbReference>
<keyword evidence="8" id="KW-1185">Reference proteome</keyword>
<comment type="similarity">
    <text evidence="1">Belongs to the sigma-70 factor family. ECF subfamily.</text>
</comment>
<dbReference type="NCBIfam" id="TIGR02937">
    <property type="entry name" value="sigma70-ECF"/>
    <property type="match status" value="1"/>
</dbReference>
<dbReference type="PANTHER" id="PTHR43133:SF45">
    <property type="entry name" value="RNA POLYMERASE ECF-TYPE SIGMA FACTOR"/>
    <property type="match status" value="1"/>
</dbReference>
<sequence length="173" mass="20120">MKEREKVFKELISDNEHKIRRVCSYYAHSEEDRKDLYQEILINVWKSFETFRGDSAVGTWLYRVALNTALGFSGKEFKRLRFNVDFDSTRLNNLGCEDKASDAMVLEHKFALLQNRMNQLSVIDKAIISLVMEGLPMREIADVIGLTEPNVRVKVHRIKESLREDLKGGDYDC</sequence>
<dbReference type="Proteomes" id="UP000199452">
    <property type="component" value="Unassembled WGS sequence"/>
</dbReference>
<evidence type="ECO:0000256" key="2">
    <source>
        <dbReference type="ARBA" id="ARBA00023015"/>
    </source>
</evidence>
<dbReference type="GO" id="GO:0003677">
    <property type="term" value="F:DNA binding"/>
    <property type="evidence" value="ECO:0007669"/>
    <property type="project" value="InterPro"/>
</dbReference>
<dbReference type="STRING" id="1640674.SAMN05216323_10095"/>
<feature type="domain" description="RNA polymerase sigma factor 70 region 4 type 2" evidence="6">
    <location>
        <begin position="112"/>
        <end position="162"/>
    </location>
</feature>
<keyword evidence="2" id="KW-0805">Transcription regulation</keyword>
<dbReference type="PANTHER" id="PTHR43133">
    <property type="entry name" value="RNA POLYMERASE ECF-TYPE SIGMA FACTO"/>
    <property type="match status" value="1"/>
</dbReference>
<dbReference type="InterPro" id="IPR036388">
    <property type="entry name" value="WH-like_DNA-bd_sf"/>
</dbReference>
<accession>A0A1G6HAW7</accession>
<evidence type="ECO:0000259" key="6">
    <source>
        <dbReference type="Pfam" id="PF08281"/>
    </source>
</evidence>
<dbReference type="Gene3D" id="1.10.10.10">
    <property type="entry name" value="Winged helix-like DNA-binding domain superfamily/Winged helix DNA-binding domain"/>
    <property type="match status" value="1"/>
</dbReference>
<evidence type="ECO:0000256" key="1">
    <source>
        <dbReference type="ARBA" id="ARBA00010641"/>
    </source>
</evidence>
<dbReference type="InterPro" id="IPR039425">
    <property type="entry name" value="RNA_pol_sigma-70-like"/>
</dbReference>
<evidence type="ECO:0000313" key="8">
    <source>
        <dbReference type="Proteomes" id="UP000199452"/>
    </source>
</evidence>
<evidence type="ECO:0000259" key="5">
    <source>
        <dbReference type="Pfam" id="PF04542"/>
    </source>
</evidence>
<proteinExistence type="inferred from homology"/>
<dbReference type="InterPro" id="IPR013325">
    <property type="entry name" value="RNA_pol_sigma_r2"/>
</dbReference>
<evidence type="ECO:0000256" key="4">
    <source>
        <dbReference type="ARBA" id="ARBA00023163"/>
    </source>
</evidence>
<dbReference type="InterPro" id="IPR013324">
    <property type="entry name" value="RNA_pol_sigma_r3/r4-like"/>
</dbReference>
<keyword evidence="4" id="KW-0804">Transcription</keyword>
<reference evidence="7 8" key="1">
    <citation type="submission" date="2016-09" db="EMBL/GenBank/DDBJ databases">
        <authorList>
            <person name="Capua I."/>
            <person name="De Benedictis P."/>
            <person name="Joannis T."/>
            <person name="Lombin L.H."/>
            <person name="Cattoli G."/>
        </authorList>
    </citation>
    <scope>NUCLEOTIDE SEQUENCE [LARGE SCALE GENOMIC DNA]</scope>
    <source>
        <strain evidence="7 8">A7P-90m</strain>
    </source>
</reference>
<dbReference type="GO" id="GO:0016987">
    <property type="term" value="F:sigma factor activity"/>
    <property type="evidence" value="ECO:0007669"/>
    <property type="project" value="UniProtKB-KW"/>
</dbReference>
<name>A0A1G6HAW7_9BACT</name>
<dbReference type="SUPFAM" id="SSF88946">
    <property type="entry name" value="Sigma2 domain of RNA polymerase sigma factors"/>
    <property type="match status" value="1"/>
</dbReference>
<feature type="domain" description="RNA polymerase sigma-70 region 2" evidence="5">
    <location>
        <begin position="11"/>
        <end position="70"/>
    </location>
</feature>
<organism evidence="7 8">
    <name type="scientific">Williamwhitmania taraxaci</name>
    <dbReference type="NCBI Taxonomy" id="1640674"/>
    <lineage>
        <taxon>Bacteria</taxon>
        <taxon>Pseudomonadati</taxon>
        <taxon>Bacteroidota</taxon>
        <taxon>Bacteroidia</taxon>
        <taxon>Bacteroidales</taxon>
        <taxon>Williamwhitmaniaceae</taxon>
        <taxon>Williamwhitmania</taxon>
    </lineage>
</organism>
<protein>
    <submittedName>
        <fullName evidence="7">RNA polymerase sigma-70 factor, ECF subfamily</fullName>
    </submittedName>
</protein>
<dbReference type="AlphaFoldDB" id="A0A1G6HAW7"/>
<evidence type="ECO:0000313" key="7">
    <source>
        <dbReference type="EMBL" id="SDB91422.1"/>
    </source>
</evidence>
<dbReference type="InterPro" id="IPR013249">
    <property type="entry name" value="RNA_pol_sigma70_r4_t2"/>
</dbReference>
<gene>
    <name evidence="7" type="ORF">SAMN05216323_10095</name>
</gene>
<dbReference type="Pfam" id="PF08281">
    <property type="entry name" value="Sigma70_r4_2"/>
    <property type="match status" value="1"/>
</dbReference>
<dbReference type="RefSeq" id="WP_092435953.1">
    <property type="nucleotide sequence ID" value="NZ_FMYP01000009.1"/>
</dbReference>
<evidence type="ECO:0000256" key="3">
    <source>
        <dbReference type="ARBA" id="ARBA00023082"/>
    </source>
</evidence>
<dbReference type="Pfam" id="PF04542">
    <property type="entry name" value="Sigma70_r2"/>
    <property type="match status" value="1"/>
</dbReference>
<dbReference type="SUPFAM" id="SSF88659">
    <property type="entry name" value="Sigma3 and sigma4 domains of RNA polymerase sigma factors"/>
    <property type="match status" value="1"/>
</dbReference>
<dbReference type="EMBL" id="FMYP01000009">
    <property type="protein sequence ID" value="SDB91422.1"/>
    <property type="molecule type" value="Genomic_DNA"/>
</dbReference>
<dbReference type="OrthoDB" id="9780326at2"/>
<dbReference type="InterPro" id="IPR007627">
    <property type="entry name" value="RNA_pol_sigma70_r2"/>
</dbReference>
<dbReference type="GO" id="GO:0006352">
    <property type="term" value="P:DNA-templated transcription initiation"/>
    <property type="evidence" value="ECO:0007669"/>
    <property type="project" value="InterPro"/>
</dbReference>
<dbReference type="Gene3D" id="1.10.1740.10">
    <property type="match status" value="1"/>
</dbReference>